<feature type="compositionally biased region" description="Basic and acidic residues" evidence="5">
    <location>
        <begin position="655"/>
        <end position="665"/>
    </location>
</feature>
<dbReference type="CDD" id="cd08033">
    <property type="entry name" value="LARP_6"/>
    <property type="match status" value="1"/>
</dbReference>
<evidence type="ECO:0000259" key="7">
    <source>
        <dbReference type="PROSITE" id="PS50961"/>
    </source>
</evidence>
<feature type="domain" description="RRM" evidence="6">
    <location>
        <begin position="363"/>
        <end position="465"/>
    </location>
</feature>
<evidence type="ECO:0000313" key="9">
    <source>
        <dbReference type="Proteomes" id="UP001107558"/>
    </source>
</evidence>
<evidence type="ECO:0000313" key="8">
    <source>
        <dbReference type="EMBL" id="KAG5678984.1"/>
    </source>
</evidence>
<dbReference type="SUPFAM" id="SSF54928">
    <property type="entry name" value="RNA-binding domain, RBD"/>
    <property type="match status" value="1"/>
</dbReference>
<dbReference type="InterPro" id="IPR002344">
    <property type="entry name" value="Lupus_La"/>
</dbReference>
<evidence type="ECO:0008006" key="10">
    <source>
        <dbReference type="Google" id="ProtNLM"/>
    </source>
</evidence>
<dbReference type="InterPro" id="IPR012677">
    <property type="entry name" value="Nucleotide-bd_a/b_plait_sf"/>
</dbReference>
<dbReference type="Gene3D" id="1.10.10.10">
    <property type="entry name" value="Winged helix-like DNA-binding domain superfamily/Winged helix DNA-binding domain"/>
    <property type="match status" value="1"/>
</dbReference>
<keyword evidence="2 4" id="KW-0694">RNA-binding</keyword>
<dbReference type="GO" id="GO:1990904">
    <property type="term" value="C:ribonucleoprotein complex"/>
    <property type="evidence" value="ECO:0007669"/>
    <property type="project" value="InterPro"/>
</dbReference>
<accession>A0A9J6CAR7</accession>
<feature type="compositionally biased region" description="Low complexity" evidence="5">
    <location>
        <begin position="643"/>
        <end position="654"/>
    </location>
</feature>
<dbReference type="PROSITE" id="PS50961">
    <property type="entry name" value="HTH_LA"/>
    <property type="match status" value="1"/>
</dbReference>
<dbReference type="PROSITE" id="PS50102">
    <property type="entry name" value="RRM"/>
    <property type="match status" value="1"/>
</dbReference>
<gene>
    <name evidence="8" type="ORF">PVAND_008596</name>
</gene>
<dbReference type="FunFam" id="1.10.10.10:FF:000158">
    <property type="entry name" value="La ribonucleoprotein domain family member 7"/>
    <property type="match status" value="1"/>
</dbReference>
<organism evidence="8 9">
    <name type="scientific">Polypedilum vanderplanki</name>
    <name type="common">Sleeping chironomid midge</name>
    <dbReference type="NCBI Taxonomy" id="319348"/>
    <lineage>
        <taxon>Eukaryota</taxon>
        <taxon>Metazoa</taxon>
        <taxon>Ecdysozoa</taxon>
        <taxon>Arthropoda</taxon>
        <taxon>Hexapoda</taxon>
        <taxon>Insecta</taxon>
        <taxon>Pterygota</taxon>
        <taxon>Neoptera</taxon>
        <taxon>Endopterygota</taxon>
        <taxon>Diptera</taxon>
        <taxon>Nematocera</taxon>
        <taxon>Chironomoidea</taxon>
        <taxon>Chironomidae</taxon>
        <taxon>Chironominae</taxon>
        <taxon>Polypedilum</taxon>
        <taxon>Polypedilum</taxon>
    </lineage>
</organism>
<dbReference type="InterPro" id="IPR006630">
    <property type="entry name" value="La_HTH"/>
</dbReference>
<evidence type="ECO:0000259" key="6">
    <source>
        <dbReference type="PROSITE" id="PS50102"/>
    </source>
</evidence>
<dbReference type="InterPro" id="IPR000504">
    <property type="entry name" value="RRM_dom"/>
</dbReference>
<dbReference type="AlphaFoldDB" id="A0A9J6CAR7"/>
<dbReference type="SMART" id="SM00715">
    <property type="entry name" value="LA"/>
    <property type="match status" value="1"/>
</dbReference>
<feature type="region of interest" description="Disordered" evidence="5">
    <location>
        <begin position="199"/>
        <end position="265"/>
    </location>
</feature>
<proteinExistence type="predicted"/>
<feature type="domain" description="HTH La-type RNA-binding" evidence="7">
    <location>
        <begin position="265"/>
        <end position="357"/>
    </location>
</feature>
<evidence type="ECO:0000256" key="5">
    <source>
        <dbReference type="SAM" id="MobiDB-lite"/>
    </source>
</evidence>
<sequence>MSVQNTNEEINTKALDDSMSSRNNNLNESMTVVVGIEMQSTLETNESESTPLANVLDECDSIQNLRPSTSAASDTATSSSNNDSLDNSGDEGIGDEQDSASNNTDVLDDTRFRAIDLQPKIKVAVADEIPIPTDINEDELDSDTLSPLVIDNHVYVEHCEMMKHANREIPGIYDHFDDEFEEVDDVTSTSPPRSVFLKCPNTKDSFSSTDSDVSFSYESKQSANEKMPDNQHHLDPNSLSDDNKDSGCDLKNKNNGSSDEDAPIEIPDDDFCEKIVEQVEFYFSNESLLKDAFLLKHVRRNKEGFVSLKLVSSFKRVRALTKDWRVVGIAIKRKSNKIELNDIETKIRRLEPLPVYDETMPSRTVVATNLPCEKLTIEKVYEIFAKCGEIALVRILRPNCSIPADVRQFVNKHPELQQNECALVEFVESSSARKAQRMNGIIVFELVLPKKKTGKKAVNMTKMIESFKYNSESENERTRGGETINNRFHLKRNNSGPQFLRNDVHQFVPSPRKMSLGSENVYTPPMFATHEQQLYEIPARRNSNCSPIQTPSDRKFSNCSDGYSSCSEALSRRQSMCSDVQRRLSNCSDIQSRRSSLSCVDYCSCGSRRMSQFSNASDISFRRMSNEFPRKFSSGSTGIRKYSNASSSVSGSQSDSRRVSYDRRGSGASINLERKFSNGFDPMRKLSQTSDYYINGRKVSTDSGYDRRLSINSITYDNENPITRSRNNSLVICQNHAVVEQPLIRKPLGPDPDSKGFGARTRKIGLINVGQNDNVVISP</sequence>
<comment type="caution">
    <text evidence="8">The sequence shown here is derived from an EMBL/GenBank/DDBJ whole genome shotgun (WGS) entry which is preliminary data.</text>
</comment>
<dbReference type="EMBL" id="JADBJN010000002">
    <property type="protein sequence ID" value="KAG5678984.1"/>
    <property type="molecule type" value="Genomic_DNA"/>
</dbReference>
<feature type="region of interest" description="Disordered" evidence="5">
    <location>
        <begin position="632"/>
        <end position="665"/>
    </location>
</feature>
<dbReference type="InterPro" id="IPR035979">
    <property type="entry name" value="RBD_domain_sf"/>
</dbReference>
<feature type="compositionally biased region" description="Low complexity" evidence="5">
    <location>
        <begin position="68"/>
        <end position="87"/>
    </location>
</feature>
<dbReference type="Gene3D" id="3.30.70.330">
    <property type="match status" value="1"/>
</dbReference>
<dbReference type="PANTHER" id="PTHR22792:SF140">
    <property type="entry name" value="ACHILLES, ISOFORM A"/>
    <property type="match status" value="1"/>
</dbReference>
<dbReference type="GO" id="GO:0006396">
    <property type="term" value="P:RNA processing"/>
    <property type="evidence" value="ECO:0007669"/>
    <property type="project" value="InterPro"/>
</dbReference>
<dbReference type="PANTHER" id="PTHR22792">
    <property type="entry name" value="LUPUS LA PROTEIN-RELATED"/>
    <property type="match status" value="1"/>
</dbReference>
<dbReference type="GO" id="GO:0005634">
    <property type="term" value="C:nucleus"/>
    <property type="evidence" value="ECO:0007669"/>
    <property type="project" value="UniProtKB-SubCell"/>
</dbReference>
<evidence type="ECO:0000256" key="3">
    <source>
        <dbReference type="ARBA" id="ARBA00023242"/>
    </source>
</evidence>
<comment type="subcellular location">
    <subcellularLocation>
        <location evidence="1">Nucleus</location>
    </subcellularLocation>
</comment>
<dbReference type="InterPro" id="IPR036390">
    <property type="entry name" value="WH_DNA-bd_sf"/>
</dbReference>
<dbReference type="PRINTS" id="PR00302">
    <property type="entry name" value="LUPUSLA"/>
</dbReference>
<feature type="compositionally biased region" description="Basic and acidic residues" evidence="5">
    <location>
        <begin position="226"/>
        <end position="252"/>
    </location>
</feature>
<dbReference type="InterPro" id="IPR036388">
    <property type="entry name" value="WH-like_DNA-bd_sf"/>
</dbReference>
<feature type="region of interest" description="Disordered" evidence="5">
    <location>
        <begin position="67"/>
        <end position="106"/>
    </location>
</feature>
<feature type="region of interest" description="Disordered" evidence="5">
    <location>
        <begin position="1"/>
        <end position="24"/>
    </location>
</feature>
<keyword evidence="3" id="KW-0539">Nucleus</keyword>
<feature type="compositionally biased region" description="Acidic residues" evidence="5">
    <location>
        <begin position="88"/>
        <end position="98"/>
    </location>
</feature>
<feature type="compositionally biased region" description="Low complexity" evidence="5">
    <location>
        <begin position="204"/>
        <end position="216"/>
    </location>
</feature>
<evidence type="ECO:0000256" key="1">
    <source>
        <dbReference type="ARBA" id="ARBA00004123"/>
    </source>
</evidence>
<dbReference type="Proteomes" id="UP001107558">
    <property type="component" value="Chromosome 2"/>
</dbReference>
<protein>
    <recommendedName>
        <fullName evidence="10">La-related protein 6</fullName>
    </recommendedName>
</protein>
<dbReference type="InterPro" id="IPR045180">
    <property type="entry name" value="La_dom_prot"/>
</dbReference>
<dbReference type="GO" id="GO:0003729">
    <property type="term" value="F:mRNA binding"/>
    <property type="evidence" value="ECO:0007669"/>
    <property type="project" value="TreeGrafter"/>
</dbReference>
<dbReference type="OrthoDB" id="435402at2759"/>
<evidence type="ECO:0000256" key="2">
    <source>
        <dbReference type="ARBA" id="ARBA00022884"/>
    </source>
</evidence>
<reference evidence="8" key="1">
    <citation type="submission" date="2021-03" db="EMBL/GenBank/DDBJ databases">
        <title>Chromosome level genome of the anhydrobiotic midge Polypedilum vanderplanki.</title>
        <authorList>
            <person name="Yoshida Y."/>
            <person name="Kikawada T."/>
            <person name="Gusev O."/>
        </authorList>
    </citation>
    <scope>NUCLEOTIDE SEQUENCE</scope>
    <source>
        <strain evidence="8">NIAS01</strain>
        <tissue evidence="8">Whole body or cell culture</tissue>
    </source>
</reference>
<dbReference type="Pfam" id="PF05383">
    <property type="entry name" value="La"/>
    <property type="match status" value="1"/>
</dbReference>
<dbReference type="SUPFAM" id="SSF46785">
    <property type="entry name" value="Winged helix' DNA-binding domain"/>
    <property type="match status" value="1"/>
</dbReference>
<name>A0A9J6CAR7_POLVA</name>
<keyword evidence="9" id="KW-1185">Reference proteome</keyword>
<evidence type="ECO:0000256" key="4">
    <source>
        <dbReference type="PROSITE-ProRule" id="PRU00332"/>
    </source>
</evidence>